<dbReference type="EMBL" id="BMWP01000003">
    <property type="protein sequence ID" value="GGW25299.1"/>
    <property type="molecule type" value="Genomic_DNA"/>
</dbReference>
<feature type="transmembrane region" description="Helical" evidence="2">
    <location>
        <begin position="17"/>
        <end position="35"/>
    </location>
</feature>
<dbReference type="Proteomes" id="UP000634668">
    <property type="component" value="Unassembled WGS sequence"/>
</dbReference>
<protein>
    <recommendedName>
        <fullName evidence="3">LTD domain-containing protein</fullName>
    </recommendedName>
</protein>
<accession>A0A918IQF2</accession>
<evidence type="ECO:0000256" key="2">
    <source>
        <dbReference type="SAM" id="Phobius"/>
    </source>
</evidence>
<reference evidence="4" key="1">
    <citation type="journal article" date="2014" name="Int. J. Syst. Evol. Microbiol.">
        <title>Complete genome sequence of Corynebacterium casei LMG S-19264T (=DSM 44701T), isolated from a smear-ripened cheese.</title>
        <authorList>
            <consortium name="US DOE Joint Genome Institute (JGI-PGF)"/>
            <person name="Walter F."/>
            <person name="Albersmeier A."/>
            <person name="Kalinowski J."/>
            <person name="Ruckert C."/>
        </authorList>
    </citation>
    <scope>NUCLEOTIDE SEQUENCE</scope>
    <source>
        <strain evidence="4">KCTC 12113</strain>
    </source>
</reference>
<dbReference type="Pfam" id="PF00932">
    <property type="entry name" value="LTD"/>
    <property type="match status" value="1"/>
</dbReference>
<comment type="caution">
    <text evidence="4">The sequence shown here is derived from an EMBL/GenBank/DDBJ whole genome shotgun (WGS) entry which is preliminary data.</text>
</comment>
<dbReference type="PROSITE" id="PS51841">
    <property type="entry name" value="LTD"/>
    <property type="match status" value="1"/>
</dbReference>
<dbReference type="InterPro" id="IPR036415">
    <property type="entry name" value="Lamin_tail_dom_sf"/>
</dbReference>
<evidence type="ECO:0000313" key="5">
    <source>
        <dbReference type="Proteomes" id="UP000634668"/>
    </source>
</evidence>
<dbReference type="AlphaFoldDB" id="A0A918IQF2"/>
<feature type="domain" description="LTD" evidence="3">
    <location>
        <begin position="263"/>
        <end position="407"/>
    </location>
</feature>
<organism evidence="4 5">
    <name type="scientific">Arenibacter certesii</name>
    <dbReference type="NCBI Taxonomy" id="228955"/>
    <lineage>
        <taxon>Bacteria</taxon>
        <taxon>Pseudomonadati</taxon>
        <taxon>Bacteroidota</taxon>
        <taxon>Flavobacteriia</taxon>
        <taxon>Flavobacteriales</taxon>
        <taxon>Flavobacteriaceae</taxon>
        <taxon>Arenibacter</taxon>
    </lineage>
</organism>
<gene>
    <name evidence="4" type="ORF">GCM10007383_07790</name>
</gene>
<dbReference type="SUPFAM" id="SSF74853">
    <property type="entry name" value="Lamin A/C globular tail domain"/>
    <property type="match status" value="1"/>
</dbReference>
<reference evidence="4" key="2">
    <citation type="submission" date="2020-09" db="EMBL/GenBank/DDBJ databases">
        <authorList>
            <person name="Sun Q."/>
            <person name="Kim S."/>
        </authorList>
    </citation>
    <scope>NUCLEOTIDE SEQUENCE</scope>
    <source>
        <strain evidence="4">KCTC 12113</strain>
    </source>
</reference>
<dbReference type="Pfam" id="PF18942">
    <property type="entry name" value="DUF5689"/>
    <property type="match status" value="1"/>
</dbReference>
<keyword evidence="2" id="KW-0472">Membrane</keyword>
<name>A0A918IQF2_9FLAO</name>
<keyword evidence="2" id="KW-0812">Transmembrane</keyword>
<proteinExistence type="predicted"/>
<evidence type="ECO:0000259" key="3">
    <source>
        <dbReference type="PROSITE" id="PS51841"/>
    </source>
</evidence>
<keyword evidence="2" id="KW-1133">Transmembrane helix</keyword>
<dbReference type="InterPro" id="IPR043744">
    <property type="entry name" value="DUF5689"/>
</dbReference>
<evidence type="ECO:0000313" key="4">
    <source>
        <dbReference type="EMBL" id="GGW25299.1"/>
    </source>
</evidence>
<dbReference type="Gene3D" id="2.60.40.1260">
    <property type="entry name" value="Lamin Tail domain"/>
    <property type="match status" value="1"/>
</dbReference>
<sequence>MSNQPVSSMNSYKYKPLSIGFGSAVFGMLILFGCVKDVDFKMPETICSSNLIANASYSEVKDLYIDGTVQIQQDLIIEGYVISSDKRGNFFGVLYFQDNPIDPTHGFQIEIDVRDTHLFFPVGSKILIALKGLYLGKSKGVFKLGGQFASFGNISVGRLPASVVDQHLFVSCDDLVSLVPQKIEIGDLKESYTNTLVNFEGLEIREDQVGLPFANAKEATQRSLIDCLDQELVLVNSGYADFQAEKLSKLNGSISGVLLRENNSYLLAIRELGDIDFTEVRCADVVNEFTSNKLFISELADPNNNPEARFVELYNADSQPLILTGWSLLRYTNANVEVSSTIDLSEFTIGGESTFVISPNAASFEAVYGVSTDFGVGKNSPADSNGDDNFQLVDPFGTVIDSFGVVGEDGSGTNHEFEDGKAVRNYNIVQANPEFDFTEWTIYNDSGESETINLPQNAPEDFSPGVR</sequence>
<evidence type="ECO:0000256" key="1">
    <source>
        <dbReference type="SAM" id="MobiDB-lite"/>
    </source>
</evidence>
<dbReference type="InterPro" id="IPR001322">
    <property type="entry name" value="Lamin_tail_dom"/>
</dbReference>
<keyword evidence="5" id="KW-1185">Reference proteome</keyword>
<feature type="region of interest" description="Disordered" evidence="1">
    <location>
        <begin position="448"/>
        <end position="467"/>
    </location>
</feature>